<evidence type="ECO:0000256" key="1">
    <source>
        <dbReference type="SAM" id="Phobius"/>
    </source>
</evidence>
<proteinExistence type="predicted"/>
<protein>
    <submittedName>
        <fullName evidence="2">Uncharacterized protein</fullName>
    </submittedName>
</protein>
<dbReference type="EMBL" id="MN739563">
    <property type="protein sequence ID" value="QHT13176.1"/>
    <property type="molecule type" value="Genomic_DNA"/>
</dbReference>
<keyword evidence="1" id="KW-0812">Transmembrane</keyword>
<dbReference type="AlphaFoldDB" id="A0A6C0D7Z8"/>
<accession>A0A6C0D7Z8</accession>
<feature type="transmembrane region" description="Helical" evidence="1">
    <location>
        <begin position="6"/>
        <end position="23"/>
    </location>
</feature>
<organism evidence="2">
    <name type="scientific">viral metagenome</name>
    <dbReference type="NCBI Taxonomy" id="1070528"/>
    <lineage>
        <taxon>unclassified sequences</taxon>
        <taxon>metagenomes</taxon>
        <taxon>organismal metagenomes</taxon>
    </lineage>
</organism>
<keyword evidence="1" id="KW-0472">Membrane</keyword>
<reference evidence="2" key="1">
    <citation type="journal article" date="2020" name="Nature">
        <title>Giant virus diversity and host interactions through global metagenomics.</title>
        <authorList>
            <person name="Schulz F."/>
            <person name="Roux S."/>
            <person name="Paez-Espino D."/>
            <person name="Jungbluth S."/>
            <person name="Walsh D.A."/>
            <person name="Denef V.J."/>
            <person name="McMahon K.D."/>
            <person name="Konstantinidis K.T."/>
            <person name="Eloe-Fadrosh E.A."/>
            <person name="Kyrpides N.C."/>
            <person name="Woyke T."/>
        </authorList>
    </citation>
    <scope>NUCLEOTIDE SEQUENCE</scope>
    <source>
        <strain evidence="2">GVMAG-M-3300023174-131</strain>
    </source>
</reference>
<keyword evidence="1" id="KW-1133">Transmembrane helix</keyword>
<evidence type="ECO:0000313" key="2">
    <source>
        <dbReference type="EMBL" id="QHT13176.1"/>
    </source>
</evidence>
<sequence>MTDQYQNSILILFFGILFIYLLHPNPKVLYKI</sequence>
<name>A0A6C0D7Z8_9ZZZZ</name>